<dbReference type="PANTHER" id="PTHR43756:SF5">
    <property type="entry name" value="CHOLINE MONOOXYGENASE, CHLOROPLASTIC"/>
    <property type="match status" value="1"/>
</dbReference>
<evidence type="ECO:0000256" key="1">
    <source>
        <dbReference type="ARBA" id="ARBA00001962"/>
    </source>
</evidence>
<organism evidence="8 9">
    <name type="scientific">Colwellia psychrerythraea</name>
    <name type="common">Vibrio psychroerythus</name>
    <dbReference type="NCBI Taxonomy" id="28229"/>
    <lineage>
        <taxon>Bacteria</taxon>
        <taxon>Pseudomonadati</taxon>
        <taxon>Pseudomonadota</taxon>
        <taxon>Gammaproteobacteria</taxon>
        <taxon>Alteromonadales</taxon>
        <taxon>Colwelliaceae</taxon>
        <taxon>Colwellia</taxon>
    </lineage>
</organism>
<sequence>MSCSHEHESLLVTSANKSAQAVADTLEKHPITFSLPQQFYSDADVFQVEMEQIFYKEWLFVGITGEIPDNGNFITLDIGDNPITVIRDQNGEVRAFHNTCRHRGSKICLVKQGKVPKLVCPYHQWTYELDGNLLFAGTEMGDDFDKNDYGLHKVNCRVAGGYIFVSLSDNPTDIDGFFDDLTHYLEPYDLDNCKVAVESTLVEDANWKLVIENNRECYHCSGNHPELLNTLLEWDDTEDPRASDEFKAQVAAKQAMWEEEGIPYKHVSHGHGLRNRIVRMPLLEGTVSMTIDGQAGCNKLMGRIKNPDLGSMRILHLPNSWSHAMGDHVIAFQVIPLGPQKTQVTTKWLVHKDAVEGVDYDVAKLRQVWDATNVQDRTLAENNQKGINSKAYQPGPYSTTFEFGVVNFIDWFSDTMQKNIKASSEKK</sequence>
<name>A0A1Y5EEC5_COLPS</name>
<dbReference type="CDD" id="cd03469">
    <property type="entry name" value="Rieske_RO_Alpha_N"/>
    <property type="match status" value="1"/>
</dbReference>
<dbReference type="PANTHER" id="PTHR43756">
    <property type="entry name" value="CHOLINE MONOOXYGENASE, CHLOROPLASTIC"/>
    <property type="match status" value="1"/>
</dbReference>
<dbReference type="Pfam" id="PF00355">
    <property type="entry name" value="Rieske"/>
    <property type="match status" value="1"/>
</dbReference>
<dbReference type="CDD" id="cd08884">
    <property type="entry name" value="RHO_alpha_C_GbcA-like"/>
    <property type="match status" value="1"/>
</dbReference>
<dbReference type="InterPro" id="IPR001663">
    <property type="entry name" value="Rng_hydr_dOase-A"/>
</dbReference>
<evidence type="ECO:0000256" key="3">
    <source>
        <dbReference type="ARBA" id="ARBA00022723"/>
    </source>
</evidence>
<dbReference type="GO" id="GO:0005506">
    <property type="term" value="F:iron ion binding"/>
    <property type="evidence" value="ECO:0007669"/>
    <property type="project" value="InterPro"/>
</dbReference>
<evidence type="ECO:0000256" key="5">
    <source>
        <dbReference type="ARBA" id="ARBA00023004"/>
    </source>
</evidence>
<evidence type="ECO:0000256" key="6">
    <source>
        <dbReference type="ARBA" id="ARBA00023014"/>
    </source>
</evidence>
<gene>
    <name evidence="8" type="ORF">A9Q75_08840</name>
</gene>
<dbReference type="GO" id="GO:0051537">
    <property type="term" value="F:2 iron, 2 sulfur cluster binding"/>
    <property type="evidence" value="ECO:0007669"/>
    <property type="project" value="UniProtKB-KW"/>
</dbReference>
<keyword evidence="3" id="KW-0479">Metal-binding</keyword>
<proteinExistence type="predicted"/>
<dbReference type="InterPro" id="IPR017941">
    <property type="entry name" value="Rieske_2Fe-2S"/>
</dbReference>
<evidence type="ECO:0000259" key="7">
    <source>
        <dbReference type="PROSITE" id="PS51296"/>
    </source>
</evidence>
<dbReference type="EMBL" id="MAAF01000054">
    <property type="protein sequence ID" value="OUR81092.1"/>
    <property type="molecule type" value="Genomic_DNA"/>
</dbReference>
<comment type="cofactor">
    <cofactor evidence="1">
        <name>Fe cation</name>
        <dbReference type="ChEBI" id="CHEBI:24875"/>
    </cofactor>
</comment>
<dbReference type="InterPro" id="IPR036922">
    <property type="entry name" value="Rieske_2Fe-2S_sf"/>
</dbReference>
<dbReference type="Gene3D" id="3.90.380.10">
    <property type="entry name" value="Naphthalene 1,2-dioxygenase Alpha Subunit, Chain A, domain 1"/>
    <property type="match status" value="1"/>
</dbReference>
<dbReference type="PRINTS" id="PR00090">
    <property type="entry name" value="RNGDIOXGNASE"/>
</dbReference>
<evidence type="ECO:0000256" key="2">
    <source>
        <dbReference type="ARBA" id="ARBA00022714"/>
    </source>
</evidence>
<dbReference type="Proteomes" id="UP000243053">
    <property type="component" value="Unassembled WGS sequence"/>
</dbReference>
<evidence type="ECO:0000313" key="8">
    <source>
        <dbReference type="EMBL" id="OUR81092.1"/>
    </source>
</evidence>
<evidence type="ECO:0000313" key="9">
    <source>
        <dbReference type="Proteomes" id="UP000243053"/>
    </source>
</evidence>
<evidence type="ECO:0000256" key="4">
    <source>
        <dbReference type="ARBA" id="ARBA00023002"/>
    </source>
</evidence>
<keyword evidence="5" id="KW-0408">Iron</keyword>
<accession>A0A1Y5EEC5</accession>
<protein>
    <submittedName>
        <fullName evidence="8">Rieske (2Fe-2S) protein</fullName>
    </submittedName>
</protein>
<dbReference type="Pfam" id="PF00848">
    <property type="entry name" value="Ring_hydroxyl_A"/>
    <property type="match status" value="1"/>
</dbReference>
<dbReference type="AlphaFoldDB" id="A0A1Y5EEC5"/>
<dbReference type="InterPro" id="IPR015879">
    <property type="entry name" value="Ring_hydroxy_dOase_asu_C_dom"/>
</dbReference>
<feature type="domain" description="Rieske" evidence="7">
    <location>
        <begin position="58"/>
        <end position="165"/>
    </location>
</feature>
<comment type="caution">
    <text evidence="8">The sequence shown here is derived from an EMBL/GenBank/DDBJ whole genome shotgun (WGS) entry which is preliminary data.</text>
</comment>
<keyword evidence="2" id="KW-0001">2Fe-2S</keyword>
<dbReference type="SUPFAM" id="SSF50022">
    <property type="entry name" value="ISP domain"/>
    <property type="match status" value="1"/>
</dbReference>
<dbReference type="GO" id="GO:0016491">
    <property type="term" value="F:oxidoreductase activity"/>
    <property type="evidence" value="ECO:0007669"/>
    <property type="project" value="UniProtKB-KW"/>
</dbReference>
<dbReference type="SUPFAM" id="SSF55961">
    <property type="entry name" value="Bet v1-like"/>
    <property type="match status" value="1"/>
</dbReference>
<keyword evidence="4" id="KW-0560">Oxidoreductase</keyword>
<dbReference type="PROSITE" id="PS51296">
    <property type="entry name" value="RIESKE"/>
    <property type="match status" value="1"/>
</dbReference>
<keyword evidence="6" id="KW-0411">Iron-sulfur</keyword>
<reference evidence="9" key="1">
    <citation type="journal article" date="2017" name="Proc. Natl. Acad. Sci. U.S.A.">
        <title>Simulation of Deepwater Horizon oil plume reveals substrate specialization within a complex community of hydrocarbon degraders.</title>
        <authorList>
            <person name="Hu P."/>
            <person name="Dubinsky E.A."/>
            <person name="Probst A.J."/>
            <person name="Wang J."/>
            <person name="Sieber C.M.K."/>
            <person name="Tom L.M."/>
            <person name="Gardinali P."/>
            <person name="Banfield J.F."/>
            <person name="Atlas R.M."/>
            <person name="Andersen G.L."/>
        </authorList>
    </citation>
    <scope>NUCLEOTIDE SEQUENCE [LARGE SCALE GENOMIC DNA]</scope>
</reference>
<dbReference type="Gene3D" id="2.102.10.10">
    <property type="entry name" value="Rieske [2Fe-2S] iron-sulphur domain"/>
    <property type="match status" value="1"/>
</dbReference>